<dbReference type="PIRSF" id="PIRSF004548">
    <property type="entry name" value="CreD"/>
    <property type="match status" value="1"/>
</dbReference>
<keyword evidence="1" id="KW-0812">Transmembrane</keyword>
<reference evidence="3" key="1">
    <citation type="journal article" date="2019" name="Int. J. Syst. Evol. Microbiol.">
        <title>The Global Catalogue of Microorganisms (GCM) 10K type strain sequencing project: providing services to taxonomists for standard genome sequencing and annotation.</title>
        <authorList>
            <consortium name="The Broad Institute Genomics Platform"/>
            <consortium name="The Broad Institute Genome Sequencing Center for Infectious Disease"/>
            <person name="Wu L."/>
            <person name="Ma J."/>
        </authorList>
    </citation>
    <scope>NUCLEOTIDE SEQUENCE [LARGE SCALE GENOMIC DNA]</scope>
    <source>
        <strain evidence="3">CCUG 62114</strain>
    </source>
</reference>
<feature type="transmembrane region" description="Helical" evidence="1">
    <location>
        <begin position="21"/>
        <end position="40"/>
    </location>
</feature>
<protein>
    <submittedName>
        <fullName evidence="2">Cell envelope integrity protein CreD</fullName>
    </submittedName>
</protein>
<feature type="transmembrane region" description="Helical" evidence="1">
    <location>
        <begin position="376"/>
        <end position="394"/>
    </location>
</feature>
<dbReference type="Pfam" id="PF06123">
    <property type="entry name" value="CreD"/>
    <property type="match status" value="1"/>
</dbReference>
<dbReference type="NCBIfam" id="NF008712">
    <property type="entry name" value="PRK11715.1-1"/>
    <property type="match status" value="1"/>
</dbReference>
<gene>
    <name evidence="2" type="primary">creD</name>
    <name evidence="2" type="ORF">ACFQ1O_13435</name>
</gene>
<keyword evidence="3" id="KW-1185">Reference proteome</keyword>
<comment type="caution">
    <text evidence="2">The sequence shown here is derived from an EMBL/GenBank/DDBJ whole genome shotgun (WGS) entry which is preliminary data.</text>
</comment>
<keyword evidence="1" id="KW-0472">Membrane</keyword>
<keyword evidence="1" id="KW-1133">Transmembrane helix</keyword>
<dbReference type="EMBL" id="JBHTJM010000010">
    <property type="protein sequence ID" value="MFD0965013.1"/>
    <property type="molecule type" value="Genomic_DNA"/>
</dbReference>
<dbReference type="PANTHER" id="PTHR30092">
    <property type="entry name" value="INNER MEMBRANE PROTEIN CRED"/>
    <property type="match status" value="1"/>
</dbReference>
<feature type="transmembrane region" description="Helical" evidence="1">
    <location>
        <begin position="429"/>
        <end position="447"/>
    </location>
</feature>
<feature type="transmembrane region" description="Helical" evidence="1">
    <location>
        <begin position="406"/>
        <end position="423"/>
    </location>
</feature>
<feature type="transmembrane region" description="Helical" evidence="1">
    <location>
        <begin position="325"/>
        <end position="344"/>
    </location>
</feature>
<accession>A0ABW3I580</accession>
<feature type="transmembrane region" description="Helical" evidence="1">
    <location>
        <begin position="351"/>
        <end position="370"/>
    </location>
</feature>
<dbReference type="InterPro" id="IPR010364">
    <property type="entry name" value="Uncharacterised_IM_CreD"/>
</dbReference>
<evidence type="ECO:0000256" key="1">
    <source>
        <dbReference type="SAM" id="Phobius"/>
    </source>
</evidence>
<organism evidence="2 3">
    <name type="scientific">Pseudofulvibacter geojedonensis</name>
    <dbReference type="NCBI Taxonomy" id="1123758"/>
    <lineage>
        <taxon>Bacteria</taxon>
        <taxon>Pseudomonadati</taxon>
        <taxon>Bacteroidota</taxon>
        <taxon>Flavobacteriia</taxon>
        <taxon>Flavobacteriales</taxon>
        <taxon>Flavobacteriaceae</taxon>
        <taxon>Pseudofulvibacter</taxon>
    </lineage>
</organism>
<sequence length="456" mass="52504">MEQTPITQNKFGHWLKTSITARMIMIATIILVLLIPLAFVKELIREREFRQTDVVNEINEKWGSEVTLYGPILKVPYKTYKEKSVFNPDTKQYVVEKESFMNYAYFFPKKLDYNAQAKSKTKKRNNFESVVYESNITITGAFNKPNFSSKSIKDEDIIWNKSSIVFKTSNLKGIKSQVAIQLNKHSYDFETNYHSEKQNRYDLDELESSYLKLENLDFSKPQSFTMNLAYNGSKSMKFIPIGKTTTAKMTSNWVNPSFTGNFLPQDEGEKVSKDGFKANWKVLDINRPFSQQFFNHLPNLNEYAFGTNFIVPVDEYQKSDRSTKYGFMVIGLTFLIFFLIQTMSKINIHPFQYVMIGVALVMFYTLLISISEHSSFLKAYLIAGTAVITLITLYSKSILKNIKFPVLIGTCLTVLYGFIFVIIQLENYALLVGSVGLFTILAVVMFVSRKIDWNNG</sequence>
<evidence type="ECO:0000313" key="2">
    <source>
        <dbReference type="EMBL" id="MFD0965013.1"/>
    </source>
</evidence>
<name>A0ABW3I580_9FLAO</name>
<evidence type="ECO:0000313" key="3">
    <source>
        <dbReference type="Proteomes" id="UP001596997"/>
    </source>
</evidence>
<proteinExistence type="predicted"/>
<dbReference type="RefSeq" id="WP_377716748.1">
    <property type="nucleotide sequence ID" value="NZ_JBHTJM010000010.1"/>
</dbReference>
<dbReference type="Proteomes" id="UP001596997">
    <property type="component" value="Unassembled WGS sequence"/>
</dbReference>
<dbReference type="PANTHER" id="PTHR30092:SF0">
    <property type="entry name" value="INNER MEMBRANE PROTEIN CRED"/>
    <property type="match status" value="1"/>
</dbReference>